<dbReference type="InterPro" id="IPR001789">
    <property type="entry name" value="Sig_transdc_resp-reg_receiver"/>
</dbReference>
<evidence type="ECO:0000313" key="5">
    <source>
        <dbReference type="Proteomes" id="UP001056649"/>
    </source>
</evidence>
<dbReference type="KEGG" id="eps:L0Y14_16105"/>
<dbReference type="InterPro" id="IPR011006">
    <property type="entry name" value="CheY-like_superfamily"/>
</dbReference>
<dbReference type="EMBL" id="CP090569">
    <property type="protein sequence ID" value="USF87619.1"/>
    <property type="molecule type" value="Genomic_DNA"/>
</dbReference>
<dbReference type="PROSITE" id="PS50110">
    <property type="entry name" value="RESPONSE_REGULATORY"/>
    <property type="match status" value="1"/>
</dbReference>
<dbReference type="SMART" id="SM00471">
    <property type="entry name" value="HDc"/>
    <property type="match status" value="1"/>
</dbReference>
<dbReference type="Proteomes" id="UP001056649">
    <property type="component" value="Chromosome"/>
</dbReference>
<accession>A0A9J6ZXP2</accession>
<evidence type="ECO:0000313" key="4">
    <source>
        <dbReference type="EMBL" id="USF87619.1"/>
    </source>
</evidence>
<reference evidence="4" key="1">
    <citation type="journal article" date="2022" name="Mol. Ecol. Resour.">
        <title>The complete and closed genome of the facultative generalist Candidatus Endoriftia persephone from deep-sea hydrothermal vents.</title>
        <authorList>
            <person name="de Oliveira A.L."/>
            <person name="Srivastava A."/>
            <person name="Espada-Hinojosa S."/>
            <person name="Bright M."/>
        </authorList>
    </citation>
    <scope>NUCLEOTIDE SEQUENCE</scope>
    <source>
        <strain evidence="4">Tica-EPR-9o50.N</strain>
    </source>
</reference>
<dbReference type="AlphaFoldDB" id="A0A9J6ZXP2"/>
<dbReference type="GO" id="GO:0000160">
    <property type="term" value="P:phosphorelay signal transduction system"/>
    <property type="evidence" value="ECO:0007669"/>
    <property type="project" value="InterPro"/>
</dbReference>
<evidence type="ECO:0000259" key="2">
    <source>
        <dbReference type="PROSITE" id="PS50110"/>
    </source>
</evidence>
<evidence type="ECO:0000256" key="1">
    <source>
        <dbReference type="PROSITE-ProRule" id="PRU00169"/>
    </source>
</evidence>
<dbReference type="Pfam" id="PF13487">
    <property type="entry name" value="HD_5"/>
    <property type="match status" value="1"/>
</dbReference>
<keyword evidence="5" id="KW-1185">Reference proteome</keyword>
<dbReference type="PANTHER" id="PTHR45228:SF9">
    <property type="entry name" value="3'3'-CGAMP-SPECIFIC PHOSPHODIESTERASE 2"/>
    <property type="match status" value="1"/>
</dbReference>
<gene>
    <name evidence="4" type="ORF">L0Y14_16105</name>
</gene>
<name>A0A9J6ZXP2_9GAMM</name>
<dbReference type="Pfam" id="PF11849">
    <property type="entry name" value="DUF3369"/>
    <property type="match status" value="1"/>
</dbReference>
<protein>
    <submittedName>
        <fullName evidence="4">DUF3369 domain-containing protein</fullName>
    </submittedName>
</protein>
<evidence type="ECO:0000259" key="3">
    <source>
        <dbReference type="PROSITE" id="PS51832"/>
    </source>
</evidence>
<dbReference type="InterPro" id="IPR037522">
    <property type="entry name" value="HD_GYP_dom"/>
</dbReference>
<dbReference type="CDD" id="cd00077">
    <property type="entry name" value="HDc"/>
    <property type="match status" value="1"/>
</dbReference>
<dbReference type="InterPro" id="IPR003607">
    <property type="entry name" value="HD/PDEase_dom"/>
</dbReference>
<dbReference type="CDD" id="cd00156">
    <property type="entry name" value="REC"/>
    <property type="match status" value="1"/>
</dbReference>
<feature type="domain" description="Response regulatory" evidence="2">
    <location>
        <begin position="40"/>
        <end position="164"/>
    </location>
</feature>
<dbReference type="PANTHER" id="PTHR45228">
    <property type="entry name" value="CYCLIC DI-GMP PHOSPHODIESTERASE TM_0186-RELATED"/>
    <property type="match status" value="1"/>
</dbReference>
<dbReference type="InterPro" id="IPR021800">
    <property type="entry name" value="DUF3369"/>
</dbReference>
<sequence>MTESSGDDVATPEERDELIFAQDEVQQELVESGQHNPPWKVLIVDDERGVHDVTLLALRDFRFHQRRLEFLHAYSAADARALLDEHSDTAVILLDVVMEADDAGLALVSHIREQLGNRFVRIILRTGQPGQAPEARVVEQYDINDYKEKTELTAQKLTTSLYAALRSYHDIISLEQNRRGLARVVASTASIIQIRDLDHFLSGLLMQVVSVLGLDQDAFIGVVSGFIAGPPCAADESLLRILVGVGSFEAKQGQCVDQVLEPEDLTLLRRSLQSDHPLHQDGSYVFRFDGCKQGNGVVFVTGCDGIGSSALNLVKLFCSSASVAYENVNLYHEIEDTQREIVFMLGTVAEFRSRETGNHVRRVAEYVGLLAHHWGLEPTEVEQVKLAAPLHDIGKIAIPDQILNKPGRLTPEEFEIMKSHARIGYEMLKGSSRPILKSAAIIARDHQEKWDGSGYPAGASGETIHLYGRLTAVADVFDALGSDRCYKQAWPLEQIIDYFSEQRSRHFDPRITDILLQNLDEFLVIRERYRDDVNPAYTPFSHTE</sequence>
<feature type="domain" description="HD-GYP" evidence="3">
    <location>
        <begin position="334"/>
        <end position="531"/>
    </location>
</feature>
<dbReference type="InterPro" id="IPR052020">
    <property type="entry name" value="Cyclic_di-GMP/3'3'-cGAMP_PDE"/>
</dbReference>
<keyword evidence="1" id="KW-0597">Phosphoprotein</keyword>
<proteinExistence type="predicted"/>
<dbReference type="SUPFAM" id="SSF52172">
    <property type="entry name" value="CheY-like"/>
    <property type="match status" value="1"/>
</dbReference>
<feature type="modified residue" description="4-aspartylphosphate" evidence="1">
    <location>
        <position position="95"/>
    </location>
</feature>
<dbReference type="PROSITE" id="PS51832">
    <property type="entry name" value="HD_GYP"/>
    <property type="match status" value="1"/>
</dbReference>
<dbReference type="GO" id="GO:0008081">
    <property type="term" value="F:phosphoric diester hydrolase activity"/>
    <property type="evidence" value="ECO:0007669"/>
    <property type="project" value="UniProtKB-ARBA"/>
</dbReference>
<organism evidence="4 5">
    <name type="scientific">Candidatus Endoriftia persephonae</name>
    <dbReference type="NCBI Taxonomy" id="393765"/>
    <lineage>
        <taxon>Bacteria</taxon>
        <taxon>Pseudomonadati</taxon>
        <taxon>Pseudomonadota</taxon>
        <taxon>Gammaproteobacteria</taxon>
        <taxon>Chromatiales</taxon>
        <taxon>Sedimenticolaceae</taxon>
        <taxon>Candidatus Endoriftia</taxon>
    </lineage>
</organism>
<dbReference type="Gene3D" id="1.10.3210.10">
    <property type="entry name" value="Hypothetical protein af1432"/>
    <property type="match status" value="1"/>
</dbReference>
<dbReference type="SUPFAM" id="SSF109604">
    <property type="entry name" value="HD-domain/PDEase-like"/>
    <property type="match status" value="1"/>
</dbReference>
<dbReference type="Gene3D" id="3.40.50.2300">
    <property type="match status" value="1"/>
</dbReference>
<dbReference type="RefSeq" id="WP_005958520.1">
    <property type="nucleotide sequence ID" value="NZ_CP090569.1"/>
</dbReference>